<name>A0A5P8K468_9ACTN</name>
<dbReference type="KEGG" id="sphv:F9278_15775"/>
<protein>
    <submittedName>
        <fullName evidence="1">Uncharacterized protein</fullName>
    </submittedName>
</protein>
<evidence type="ECO:0000313" key="1">
    <source>
        <dbReference type="EMBL" id="QFQ97427.1"/>
    </source>
</evidence>
<organism evidence="1 2">
    <name type="scientific">Streptomyces phaeolivaceus</name>
    <dbReference type="NCBI Taxonomy" id="2653200"/>
    <lineage>
        <taxon>Bacteria</taxon>
        <taxon>Bacillati</taxon>
        <taxon>Actinomycetota</taxon>
        <taxon>Actinomycetes</taxon>
        <taxon>Kitasatosporales</taxon>
        <taxon>Streptomycetaceae</taxon>
        <taxon>Streptomyces</taxon>
    </lineage>
</organism>
<dbReference type="Proteomes" id="UP000327294">
    <property type="component" value="Chromosome"/>
</dbReference>
<sequence length="91" mass="9902">MSFCLALIAAAALMVGGSAILLRPEPTRGRHCRRRVLLARPVDALEKTSALCSTEGRVTPHARVRITGQFVCMDCRNPSRDPASYEEAPHA</sequence>
<evidence type="ECO:0000313" key="2">
    <source>
        <dbReference type="Proteomes" id="UP000327294"/>
    </source>
</evidence>
<reference evidence="1 2" key="1">
    <citation type="submission" date="2019-10" db="EMBL/GenBank/DDBJ databases">
        <title>Streptomyces sp. strain GY16 isolated from leaves of Broussonetia papyrifera.</title>
        <authorList>
            <person name="Mo P."/>
        </authorList>
    </citation>
    <scope>NUCLEOTIDE SEQUENCE [LARGE SCALE GENOMIC DNA]</scope>
    <source>
        <strain evidence="1 2">GY16</strain>
    </source>
</reference>
<dbReference type="EMBL" id="CP045096">
    <property type="protein sequence ID" value="QFQ97427.1"/>
    <property type="molecule type" value="Genomic_DNA"/>
</dbReference>
<dbReference type="RefSeq" id="WP_152168903.1">
    <property type="nucleotide sequence ID" value="NZ_CP045096.1"/>
</dbReference>
<dbReference type="AlphaFoldDB" id="A0A5P8K468"/>
<proteinExistence type="predicted"/>
<keyword evidence="2" id="KW-1185">Reference proteome</keyword>
<accession>A0A5P8K468</accession>
<gene>
    <name evidence="1" type="ORF">F9278_15775</name>
</gene>